<dbReference type="Pfam" id="PF00106">
    <property type="entry name" value="adh_short"/>
    <property type="match status" value="1"/>
</dbReference>
<comment type="similarity">
    <text evidence="1">Belongs to the short-chain dehydrogenases/reductases (SDR) family.</text>
</comment>
<dbReference type="GO" id="GO:0016491">
    <property type="term" value="F:oxidoreductase activity"/>
    <property type="evidence" value="ECO:0007669"/>
    <property type="project" value="UniProtKB-KW"/>
</dbReference>
<gene>
    <name evidence="3" type="ORF">HER31_11375</name>
</gene>
<evidence type="ECO:0000256" key="1">
    <source>
        <dbReference type="ARBA" id="ARBA00006484"/>
    </source>
</evidence>
<dbReference type="Proteomes" id="UP000501602">
    <property type="component" value="Chromosome"/>
</dbReference>
<reference evidence="3 4" key="1">
    <citation type="submission" date="2020-04" db="EMBL/GenBank/DDBJ databases">
        <title>Ferrimonas sp. S7 isolated from sea water.</title>
        <authorList>
            <person name="Bae S.S."/>
            <person name="Baek K."/>
        </authorList>
    </citation>
    <scope>NUCLEOTIDE SEQUENCE [LARGE SCALE GENOMIC DNA]</scope>
    <source>
        <strain evidence="3 4">S7</strain>
    </source>
</reference>
<dbReference type="SUPFAM" id="SSF51735">
    <property type="entry name" value="NAD(P)-binding Rossmann-fold domains"/>
    <property type="match status" value="1"/>
</dbReference>
<dbReference type="EMBL" id="CP051180">
    <property type="protein sequence ID" value="QIZ77430.1"/>
    <property type="molecule type" value="Genomic_DNA"/>
</dbReference>
<dbReference type="AlphaFoldDB" id="A0A6H1UFQ2"/>
<name>A0A6H1UFQ2_9GAMM</name>
<dbReference type="RefSeq" id="WP_168660690.1">
    <property type="nucleotide sequence ID" value="NZ_CP051180.1"/>
</dbReference>
<keyword evidence="4" id="KW-1185">Reference proteome</keyword>
<dbReference type="GO" id="GO:0016020">
    <property type="term" value="C:membrane"/>
    <property type="evidence" value="ECO:0007669"/>
    <property type="project" value="TreeGrafter"/>
</dbReference>
<evidence type="ECO:0000313" key="3">
    <source>
        <dbReference type="EMBL" id="QIZ77430.1"/>
    </source>
</evidence>
<evidence type="ECO:0000256" key="2">
    <source>
        <dbReference type="ARBA" id="ARBA00023002"/>
    </source>
</evidence>
<dbReference type="Gene3D" id="3.40.50.720">
    <property type="entry name" value="NAD(P)-binding Rossmann-like Domain"/>
    <property type="match status" value="1"/>
</dbReference>
<dbReference type="KEGG" id="fes:HER31_11375"/>
<dbReference type="InterPro" id="IPR036291">
    <property type="entry name" value="NAD(P)-bd_dom_sf"/>
</dbReference>
<accession>A0A6H1UFQ2</accession>
<evidence type="ECO:0000313" key="4">
    <source>
        <dbReference type="Proteomes" id="UP000501602"/>
    </source>
</evidence>
<dbReference type="PANTHER" id="PTHR44196:SF3">
    <property type="entry name" value="SHORT CHAIN DEHYDROGENASE FAMILY PROTEIN"/>
    <property type="match status" value="1"/>
</dbReference>
<dbReference type="InterPro" id="IPR002347">
    <property type="entry name" value="SDR_fam"/>
</dbReference>
<keyword evidence="2" id="KW-0560">Oxidoreductase</keyword>
<sequence length="239" mass="26635">MSNLSAIIVGANSALSQQLALQLHQQGVKLGLMAADPSGLTKLQQQTDCRLVELDIRNAEQCQQAFNQLWQDLDGVALVVINTAANGLDLELPWQLDQAIIDVNVQGFAAIANAAFKQMEQQKFGQIGCFTSIAGERGGPQTAFHASKAFQQNYLQGLRLHAQRLKLPIIITDLRLGYLDKMHGRGKGIWAASLDKVVKQSLKALRRGKHTVYVTKRWRIAALMSKVLPEFIYNRRRYK</sequence>
<protein>
    <submittedName>
        <fullName evidence="3">SDR family NAD(P)-dependent oxidoreductase</fullName>
    </submittedName>
</protein>
<organism evidence="3 4">
    <name type="scientific">Ferrimonas lipolytica</name>
    <dbReference type="NCBI Taxonomy" id="2724191"/>
    <lineage>
        <taxon>Bacteria</taxon>
        <taxon>Pseudomonadati</taxon>
        <taxon>Pseudomonadota</taxon>
        <taxon>Gammaproteobacteria</taxon>
        <taxon>Alteromonadales</taxon>
        <taxon>Ferrimonadaceae</taxon>
        <taxon>Ferrimonas</taxon>
    </lineage>
</organism>
<proteinExistence type="inferred from homology"/>
<dbReference type="PANTHER" id="PTHR44196">
    <property type="entry name" value="DEHYDROGENASE/REDUCTASE SDR FAMILY MEMBER 7B"/>
    <property type="match status" value="1"/>
</dbReference>